<dbReference type="InterPro" id="IPR008928">
    <property type="entry name" value="6-hairpin_glycosidase_sf"/>
</dbReference>
<keyword evidence="2 5" id="KW-0378">Hydrolase</keyword>
<evidence type="ECO:0000313" key="5">
    <source>
        <dbReference type="EMBL" id="QDV72431.1"/>
    </source>
</evidence>
<sequence>MIRHALRSFRLQTHHAARFASRLRRVGVYGFNLLLWSRLVDRRLDAVPIELARTLLDKKGVRYSAPSLGVAGVEANRAAVWEEGFAGVYATLLLNLQTPDTLSPVRYAHPAPSFAGVYLWDSAFISQVWAPWDRMVARDVLQAVVDLRDGDRLQHVVADFSESVFTQPPLLAWAVHRLAQAQEIRDDPGWLGAMYEPLAAYHEWLKANRRLEGGLYAWLHPYESGIDNSPRFSTLDESRFADTTHLAAPDFTTYMVLQCEALAELSDLLDREDAPTYRQAAQGLRDGMNDRLWHAGDGVYYDRNETSGEFVRSKTIASLLPLWAGAPTDAFADRLRDQAMDPEAFGTTVPLPTVARNDPFFAKDMWRGPVWINTAYAVLQGLARHGYLEETASLAYRLCDGVYRTFGECRRFFEFYDPDRYDIEELGRKAGNRWKHFTLGSKPVGEFVGWTGLVNTIVIETLVGFHHVAGRRVLRPLLPKEAEGVALNVRLPQEGLDITVEREGDRVLATVRSLGLTQRLEIGFGETANIDIPAGEETTL</sequence>
<dbReference type="RefSeq" id="WP_197529694.1">
    <property type="nucleotide sequence ID" value="NZ_CP036349.1"/>
</dbReference>
<dbReference type="EC" id="3.2.1.-" evidence="5"/>
<dbReference type="KEGG" id="bmei:Spa11_06060"/>
<dbReference type="InterPro" id="IPR012341">
    <property type="entry name" value="6hp_glycosidase-like_sf"/>
</dbReference>
<feature type="domain" description="Mannosylglycerate hydrolase MGH1-like glycoside hydrolase" evidence="4">
    <location>
        <begin position="119"/>
        <end position="420"/>
    </location>
</feature>
<dbReference type="PANTHER" id="PTHR10412:SF11">
    <property type="entry name" value="MANNOSYL-OLIGOSACCHARIDE GLUCOSIDASE"/>
    <property type="match status" value="1"/>
</dbReference>
<dbReference type="EMBL" id="CP036349">
    <property type="protein sequence ID" value="QDV72431.1"/>
    <property type="molecule type" value="Genomic_DNA"/>
</dbReference>
<dbReference type="AlphaFoldDB" id="A0A518K3R1"/>
<keyword evidence="6" id="KW-1185">Reference proteome</keyword>
<dbReference type="SUPFAM" id="SSF48208">
    <property type="entry name" value="Six-hairpin glycosidases"/>
    <property type="match status" value="1"/>
</dbReference>
<evidence type="ECO:0000256" key="3">
    <source>
        <dbReference type="ARBA" id="ARBA00023295"/>
    </source>
</evidence>
<dbReference type="PANTHER" id="PTHR10412">
    <property type="entry name" value="MANNOSYL-OLIGOSACCHARIDE GLUCOSIDASE"/>
    <property type="match status" value="1"/>
</dbReference>
<dbReference type="GO" id="GO:0009311">
    <property type="term" value="P:oligosaccharide metabolic process"/>
    <property type="evidence" value="ECO:0007669"/>
    <property type="project" value="InterPro"/>
</dbReference>
<accession>A0A518K3R1</accession>
<reference evidence="5 6" key="1">
    <citation type="submission" date="2019-02" db="EMBL/GenBank/DDBJ databases">
        <title>Deep-cultivation of Planctomycetes and their phenomic and genomic characterization uncovers novel biology.</title>
        <authorList>
            <person name="Wiegand S."/>
            <person name="Jogler M."/>
            <person name="Boedeker C."/>
            <person name="Pinto D."/>
            <person name="Vollmers J."/>
            <person name="Rivas-Marin E."/>
            <person name="Kohn T."/>
            <person name="Peeters S.H."/>
            <person name="Heuer A."/>
            <person name="Rast P."/>
            <person name="Oberbeckmann S."/>
            <person name="Bunk B."/>
            <person name="Jeske O."/>
            <person name="Meyerdierks A."/>
            <person name="Storesund J.E."/>
            <person name="Kallscheuer N."/>
            <person name="Luecker S."/>
            <person name="Lage O.M."/>
            <person name="Pohl T."/>
            <person name="Merkel B.J."/>
            <person name="Hornburger P."/>
            <person name="Mueller R.-W."/>
            <person name="Bruemmer F."/>
            <person name="Labrenz M."/>
            <person name="Spormann A.M."/>
            <person name="Op den Camp H."/>
            <person name="Overmann J."/>
            <person name="Amann R."/>
            <person name="Jetten M.S.M."/>
            <person name="Mascher T."/>
            <person name="Medema M.H."/>
            <person name="Devos D.P."/>
            <person name="Kaster A.-K."/>
            <person name="Ovreas L."/>
            <person name="Rohde M."/>
            <person name="Galperin M.Y."/>
            <person name="Jogler C."/>
        </authorList>
    </citation>
    <scope>NUCLEOTIDE SEQUENCE [LARGE SCALE GENOMIC DNA]</scope>
    <source>
        <strain evidence="5 6">Spa11</strain>
    </source>
</reference>
<dbReference type="GO" id="GO:0004573">
    <property type="term" value="F:Glc3Man9GlcNAc2 oligosaccharide glucosidase activity"/>
    <property type="evidence" value="ECO:0007669"/>
    <property type="project" value="InterPro"/>
</dbReference>
<evidence type="ECO:0000313" key="6">
    <source>
        <dbReference type="Proteomes" id="UP000316426"/>
    </source>
</evidence>
<dbReference type="GO" id="GO:0006487">
    <property type="term" value="P:protein N-linked glycosylation"/>
    <property type="evidence" value="ECO:0007669"/>
    <property type="project" value="TreeGrafter"/>
</dbReference>
<dbReference type="InterPro" id="IPR054491">
    <property type="entry name" value="MGH1-like_GH"/>
</dbReference>
<name>A0A518K3R1_9BACT</name>
<evidence type="ECO:0000259" key="4">
    <source>
        <dbReference type="Pfam" id="PF22422"/>
    </source>
</evidence>
<protein>
    <submittedName>
        <fullName evidence="5">Glucosidase YgjK</fullName>
        <ecNumber evidence="5">3.2.1.-</ecNumber>
    </submittedName>
</protein>
<dbReference type="Pfam" id="PF22422">
    <property type="entry name" value="MGH1-like_GH"/>
    <property type="match status" value="1"/>
</dbReference>
<dbReference type="Gene3D" id="1.50.10.10">
    <property type="match status" value="1"/>
</dbReference>
<evidence type="ECO:0000256" key="1">
    <source>
        <dbReference type="ARBA" id="ARBA00010833"/>
    </source>
</evidence>
<proteinExistence type="inferred from homology"/>
<dbReference type="Proteomes" id="UP000316426">
    <property type="component" value="Chromosome"/>
</dbReference>
<evidence type="ECO:0000256" key="2">
    <source>
        <dbReference type="ARBA" id="ARBA00022801"/>
    </source>
</evidence>
<dbReference type="InterPro" id="IPR004888">
    <property type="entry name" value="Glycoside_hydrolase_63"/>
</dbReference>
<comment type="similarity">
    <text evidence="1">Belongs to the glycosyl hydrolase 63 family.</text>
</comment>
<organism evidence="5 6">
    <name type="scientific">Botrimarina mediterranea</name>
    <dbReference type="NCBI Taxonomy" id="2528022"/>
    <lineage>
        <taxon>Bacteria</taxon>
        <taxon>Pseudomonadati</taxon>
        <taxon>Planctomycetota</taxon>
        <taxon>Planctomycetia</taxon>
        <taxon>Pirellulales</taxon>
        <taxon>Lacipirellulaceae</taxon>
        <taxon>Botrimarina</taxon>
    </lineage>
</organism>
<keyword evidence="3 5" id="KW-0326">Glycosidase</keyword>
<gene>
    <name evidence="5" type="primary">ygjK_2</name>
    <name evidence="5" type="ORF">Spa11_06060</name>
</gene>